<evidence type="ECO:0000256" key="6">
    <source>
        <dbReference type="ARBA" id="ARBA00022679"/>
    </source>
</evidence>
<dbReference type="EnsemblMetazoa" id="CLYHEMT002937.1">
    <property type="protein sequence ID" value="CLYHEMP002937.1"/>
    <property type="gene ID" value="CLYHEMG002937"/>
</dbReference>
<dbReference type="Gene3D" id="3.90.550.10">
    <property type="entry name" value="Spore Coat Polysaccharide Biosynthesis Protein SpsA, Chain A"/>
    <property type="match status" value="1"/>
</dbReference>
<evidence type="ECO:0000256" key="11">
    <source>
        <dbReference type="ARBA" id="ARBA00023136"/>
    </source>
</evidence>
<sequence length="338" mass="38088">MVIPIIGCTLTAAFQCLVLLGLLVIFLGLIILYWTTTDKIPVIKRYPKEKIFCDAKTDETKEFPFNESNGDVSLSLVVPAYNEEERLPIMLDETLEYLENKQKSDSSFTYEIIIVDDGSKDKTTQVGLGYCKKYGSEKIRVLTFHKNRGKGGAVRMGVFCSRGQKILMVDADGATKFSDLQHVDKALDELKGGKNGMALCVGSRAHLQDDAVAQRSFFRNILMFGFHFLVSFLCVKDIKDTQCGFKLFTRKAALTLFSSLHVERWAFDVELLYIAQRLGIPIEEKAVNWQEIDGSKMVPIFSWIQMGKDLLLIRARYVIGAWALQPSGQPNLVDVDED</sequence>
<evidence type="ECO:0000256" key="4">
    <source>
        <dbReference type="ARBA" id="ARBA00012583"/>
    </source>
</evidence>
<evidence type="ECO:0000313" key="16">
    <source>
        <dbReference type="EnsemblMetazoa" id="CLYHEMP002937.1"/>
    </source>
</evidence>
<dbReference type="InterPro" id="IPR029044">
    <property type="entry name" value="Nucleotide-diphossugar_trans"/>
</dbReference>
<dbReference type="InterPro" id="IPR001173">
    <property type="entry name" value="Glyco_trans_2-like"/>
</dbReference>
<keyword evidence="10 14" id="KW-1133">Transmembrane helix</keyword>
<keyword evidence="5" id="KW-0328">Glycosyltransferase</keyword>
<keyword evidence="8" id="KW-0256">Endoplasmic reticulum</keyword>
<comment type="pathway">
    <text evidence="2">Protein modification; protein glycosylation.</text>
</comment>
<dbReference type="EC" id="2.4.1.117" evidence="4"/>
<keyword evidence="11 14" id="KW-0472">Membrane</keyword>
<comment type="subcellular location">
    <subcellularLocation>
        <location evidence="1">Endoplasmic reticulum membrane</location>
        <topology evidence="1">Single-pass membrane protein</topology>
    </subcellularLocation>
</comment>
<feature type="domain" description="Glycosyltransferase 2-like" evidence="15">
    <location>
        <begin position="75"/>
        <end position="252"/>
    </location>
</feature>
<evidence type="ECO:0000256" key="1">
    <source>
        <dbReference type="ARBA" id="ARBA00004389"/>
    </source>
</evidence>
<comment type="similarity">
    <text evidence="3">Belongs to the glycosyltransferase 2 family.</text>
</comment>
<evidence type="ECO:0000256" key="8">
    <source>
        <dbReference type="ARBA" id="ARBA00022824"/>
    </source>
</evidence>
<dbReference type="GO" id="GO:0004581">
    <property type="term" value="F:dolichyl-phosphate beta-glucosyltransferase activity"/>
    <property type="evidence" value="ECO:0007669"/>
    <property type="project" value="UniProtKB-EC"/>
</dbReference>
<evidence type="ECO:0000256" key="9">
    <source>
        <dbReference type="ARBA" id="ARBA00022968"/>
    </source>
</evidence>
<keyword evidence="17" id="KW-1185">Reference proteome</keyword>
<evidence type="ECO:0000259" key="15">
    <source>
        <dbReference type="Pfam" id="PF00535"/>
    </source>
</evidence>
<proteinExistence type="inferred from homology"/>
<dbReference type="GO" id="GO:0006487">
    <property type="term" value="P:protein N-linked glycosylation"/>
    <property type="evidence" value="ECO:0007669"/>
    <property type="project" value="TreeGrafter"/>
</dbReference>
<dbReference type="Proteomes" id="UP000594262">
    <property type="component" value="Unplaced"/>
</dbReference>
<dbReference type="AlphaFoldDB" id="A0A7M5URC6"/>
<dbReference type="RefSeq" id="XP_066923299.1">
    <property type="nucleotide sequence ID" value="XM_067067198.1"/>
</dbReference>
<dbReference type="GO" id="GO:0005789">
    <property type="term" value="C:endoplasmic reticulum membrane"/>
    <property type="evidence" value="ECO:0007669"/>
    <property type="project" value="UniProtKB-SubCell"/>
</dbReference>
<dbReference type="CDD" id="cd04188">
    <property type="entry name" value="DPG_synthase"/>
    <property type="match status" value="1"/>
</dbReference>
<name>A0A7M5URC6_9CNID</name>
<dbReference type="PANTHER" id="PTHR10859:SF91">
    <property type="entry name" value="DOLICHYL-PHOSPHATE BETA-GLUCOSYLTRANSFERASE"/>
    <property type="match status" value="1"/>
</dbReference>
<organism evidence="16 17">
    <name type="scientific">Clytia hemisphaerica</name>
    <dbReference type="NCBI Taxonomy" id="252671"/>
    <lineage>
        <taxon>Eukaryota</taxon>
        <taxon>Metazoa</taxon>
        <taxon>Cnidaria</taxon>
        <taxon>Hydrozoa</taxon>
        <taxon>Hydroidolina</taxon>
        <taxon>Leptothecata</taxon>
        <taxon>Obeliida</taxon>
        <taxon>Clytiidae</taxon>
        <taxon>Clytia</taxon>
    </lineage>
</organism>
<evidence type="ECO:0000256" key="5">
    <source>
        <dbReference type="ARBA" id="ARBA00022676"/>
    </source>
</evidence>
<dbReference type="PANTHER" id="PTHR10859">
    <property type="entry name" value="GLYCOSYL TRANSFERASE"/>
    <property type="match status" value="1"/>
</dbReference>
<feature type="transmembrane region" description="Helical" evidence="14">
    <location>
        <begin position="12"/>
        <end position="35"/>
    </location>
</feature>
<evidence type="ECO:0000256" key="2">
    <source>
        <dbReference type="ARBA" id="ARBA00004922"/>
    </source>
</evidence>
<protein>
    <recommendedName>
        <fullName evidence="13">Dolichyl-phosphate beta-glucosyltransferase</fullName>
        <ecNumber evidence="4">2.4.1.117</ecNumber>
    </recommendedName>
</protein>
<evidence type="ECO:0000256" key="7">
    <source>
        <dbReference type="ARBA" id="ARBA00022692"/>
    </source>
</evidence>
<dbReference type="Pfam" id="PF00535">
    <property type="entry name" value="Glycos_transf_2"/>
    <property type="match status" value="1"/>
</dbReference>
<keyword evidence="6" id="KW-0808">Transferase</keyword>
<evidence type="ECO:0000256" key="13">
    <source>
        <dbReference type="ARBA" id="ARBA00070518"/>
    </source>
</evidence>
<keyword evidence="7 14" id="KW-0812">Transmembrane</keyword>
<evidence type="ECO:0000256" key="14">
    <source>
        <dbReference type="SAM" id="Phobius"/>
    </source>
</evidence>
<evidence type="ECO:0000313" key="17">
    <source>
        <dbReference type="Proteomes" id="UP000594262"/>
    </source>
</evidence>
<dbReference type="InterPro" id="IPR035518">
    <property type="entry name" value="DPG_synthase"/>
</dbReference>
<dbReference type="GeneID" id="136810631"/>
<accession>A0A7M5URC6</accession>
<dbReference type="SUPFAM" id="SSF53448">
    <property type="entry name" value="Nucleotide-diphospho-sugar transferases"/>
    <property type="match status" value="1"/>
</dbReference>
<comment type="catalytic activity">
    <reaction evidence="12">
        <text>a di-trans,poly-cis-dolichyl phosphate + UDP-alpha-D-glucose = a di-trans,poly-cis-dolichyl beta-D-glucosyl phosphate + UDP</text>
        <dbReference type="Rhea" id="RHEA:15401"/>
        <dbReference type="Rhea" id="RHEA-COMP:19498"/>
        <dbReference type="Rhea" id="RHEA-COMP:19502"/>
        <dbReference type="ChEBI" id="CHEBI:57525"/>
        <dbReference type="ChEBI" id="CHEBI:57683"/>
        <dbReference type="ChEBI" id="CHEBI:58223"/>
        <dbReference type="ChEBI" id="CHEBI:58885"/>
        <dbReference type="EC" id="2.4.1.117"/>
    </reaction>
    <physiologicalReaction direction="left-to-right" evidence="12">
        <dbReference type="Rhea" id="RHEA:15402"/>
    </physiologicalReaction>
</comment>
<evidence type="ECO:0000256" key="10">
    <source>
        <dbReference type="ARBA" id="ARBA00022989"/>
    </source>
</evidence>
<dbReference type="FunFam" id="3.90.550.10:FF:000068">
    <property type="entry name" value="ALG5, dolichyl-phosphate beta-glucosyltransferase"/>
    <property type="match status" value="1"/>
</dbReference>
<evidence type="ECO:0000256" key="12">
    <source>
        <dbReference type="ARBA" id="ARBA00045097"/>
    </source>
</evidence>
<evidence type="ECO:0000256" key="3">
    <source>
        <dbReference type="ARBA" id="ARBA00006739"/>
    </source>
</evidence>
<reference evidence="16" key="1">
    <citation type="submission" date="2021-01" db="UniProtKB">
        <authorList>
            <consortium name="EnsemblMetazoa"/>
        </authorList>
    </citation>
    <scope>IDENTIFICATION</scope>
</reference>
<dbReference type="OrthoDB" id="3784at2759"/>
<keyword evidence="9" id="KW-0735">Signal-anchor</keyword>